<evidence type="ECO:0000313" key="3">
    <source>
        <dbReference type="Proteomes" id="UP000533469"/>
    </source>
</evidence>
<protein>
    <submittedName>
        <fullName evidence="2">Uncharacterized protein</fullName>
    </submittedName>
</protein>
<keyword evidence="3" id="KW-1185">Reference proteome</keyword>
<sequence length="228" mass="26094">MFDKDFWLRLAQILWGSSLTKLGSSIAVIGAFALTGSLIETLIASAFAYYDKPSPVPNLPIWIGFSVFFTGIAVSILGAYWQRPLAPKEPNPHDIELLQRYRGEFTEGRKDFLRDHNFWDSFDSAVLDFVTEVAYWRGARFEFVDDQVEAPFSVVKKRAQHFDDLVGMKTWPHRVAPNRQTALPDNHDEWQPHPQIVKSVNELNQAARELLAAADEFERVSKFRIPIV</sequence>
<dbReference type="AlphaFoldDB" id="A0A839ZCH6"/>
<evidence type="ECO:0000313" key="2">
    <source>
        <dbReference type="EMBL" id="MBB3772510.1"/>
    </source>
</evidence>
<proteinExistence type="predicted"/>
<name>A0A839ZCH6_9HYPH</name>
<dbReference type="RefSeq" id="WP_183190687.1">
    <property type="nucleotide sequence ID" value="NZ_JACICD010000006.1"/>
</dbReference>
<organism evidence="2 3">
    <name type="scientific">Ancylobacter tetraedralis</name>
    <dbReference type="NCBI Taxonomy" id="217068"/>
    <lineage>
        <taxon>Bacteria</taxon>
        <taxon>Pseudomonadati</taxon>
        <taxon>Pseudomonadota</taxon>
        <taxon>Alphaproteobacteria</taxon>
        <taxon>Hyphomicrobiales</taxon>
        <taxon>Xanthobacteraceae</taxon>
        <taxon>Ancylobacter</taxon>
    </lineage>
</organism>
<reference evidence="2 3" key="1">
    <citation type="submission" date="2020-08" db="EMBL/GenBank/DDBJ databases">
        <title>Genomic Encyclopedia of Type Strains, Phase IV (KMG-IV): sequencing the most valuable type-strain genomes for metagenomic binning, comparative biology and taxonomic classification.</title>
        <authorList>
            <person name="Goeker M."/>
        </authorList>
    </citation>
    <scope>NUCLEOTIDE SEQUENCE [LARGE SCALE GENOMIC DNA]</scope>
    <source>
        <strain evidence="2 3">DSM 5895</strain>
    </source>
</reference>
<dbReference type="Proteomes" id="UP000533469">
    <property type="component" value="Unassembled WGS sequence"/>
</dbReference>
<gene>
    <name evidence="2" type="ORF">FHS55_003131</name>
</gene>
<feature type="transmembrane region" description="Helical" evidence="1">
    <location>
        <begin position="61"/>
        <end position="81"/>
    </location>
</feature>
<keyword evidence="1" id="KW-1133">Transmembrane helix</keyword>
<feature type="transmembrane region" description="Helical" evidence="1">
    <location>
        <begin position="26"/>
        <end position="49"/>
    </location>
</feature>
<comment type="caution">
    <text evidence="2">The sequence shown here is derived from an EMBL/GenBank/DDBJ whole genome shotgun (WGS) entry which is preliminary data.</text>
</comment>
<accession>A0A839ZCH6</accession>
<keyword evidence="1" id="KW-0812">Transmembrane</keyword>
<keyword evidence="1" id="KW-0472">Membrane</keyword>
<evidence type="ECO:0000256" key="1">
    <source>
        <dbReference type="SAM" id="Phobius"/>
    </source>
</evidence>
<dbReference type="EMBL" id="JACICD010000006">
    <property type="protein sequence ID" value="MBB3772510.1"/>
    <property type="molecule type" value="Genomic_DNA"/>
</dbReference>